<dbReference type="RefSeq" id="WP_231044687.1">
    <property type="nucleotide sequence ID" value="NZ_CP106881.1"/>
</dbReference>
<feature type="region of interest" description="Disordered" evidence="1">
    <location>
        <begin position="1"/>
        <end position="43"/>
    </location>
</feature>
<dbReference type="Proteomes" id="UP001162800">
    <property type="component" value="Chromosome"/>
</dbReference>
<keyword evidence="3" id="KW-1185">Reference proteome</keyword>
<feature type="compositionally biased region" description="Acidic residues" evidence="1">
    <location>
        <begin position="63"/>
        <end position="77"/>
    </location>
</feature>
<reference evidence="2" key="1">
    <citation type="submission" date="2022-09" db="EMBL/GenBank/DDBJ databases">
        <title>The complete genome of Acidovorax sp. 5MLIR.</title>
        <authorList>
            <person name="Liu L."/>
            <person name="Yue J."/>
            <person name="Yang F."/>
            <person name="Yuan J."/>
            <person name="Li L."/>
        </authorList>
    </citation>
    <scope>NUCLEOTIDE SEQUENCE</scope>
    <source>
        <strain evidence="2">5MLIR</strain>
    </source>
</reference>
<protein>
    <submittedName>
        <fullName evidence="2">Uncharacterized protein</fullName>
    </submittedName>
</protein>
<evidence type="ECO:0000313" key="2">
    <source>
        <dbReference type="EMBL" id="UYG51361.1"/>
    </source>
</evidence>
<feature type="compositionally biased region" description="Low complexity" evidence="1">
    <location>
        <begin position="1"/>
        <end position="20"/>
    </location>
</feature>
<sequence length="788" mass="85290">MNYSISPPGSPQSSIPLLPQEPVVDKADEPMPASRPAQGGLQGALVAVGNGSLSKALYRDAESVGDEDDDDDDNDVFEDAREAPDDAVRYRSEPGGIAHHDEGEERYDAALANSAPLSLDAAEDLHAVAGPSDEPAHFAVDEDAAQERLANETRLQQQNQGLWQKIKNWFSFELPLPGDLLHENALLGEDAPPAAVQPVAISAPRDSAADVEPQIKGTWKRQLAYAVGSAFNQAQLLVGGVPAQPQLVAPKKTAQQQNSDRILELRSQIHQELVKLNQHVRNTTDEDVKDIVDLTGDLTSVEMDGWDRLFAARHMVAGAFSAATPVLGKLAGAAAVPIVAGAVAPWLGVSMLGNVAGYATGAFLAFRALQGLGEKVTDATAKSMIAEIEGKLKNAHEELRIIEREEKVRADVEDLIRLAAKPRSQQINDLRKQLSHIDKALQANTPQKAGAAREAARPLRHPVTVGDGARRAQLLDTAVGMRQKFSRFFRRIADFFFARRNAANREHAYVIEAGNRKTFEALSMPALGSRLNALEVEAEKRLAPSQRTMRGMALRQRLVQGENVVRALVAAELGFGGVAFKHALAGERAVAATLSTARMLAWYLDALADLPEEEWENYSHAPRVTRGDDGVLTVEDPGRKLSNFLMGVPTAHAGAARGEDGILIDDHSPGMPGAMSGLRFSTEPSKDSHVLKLSFVPKSSNQVFQQMDHHKELVRLSVALREASAAASQPQDDIAGRSPEGLLALRGDLEAKLKPLHALELEDMERLQVLANWHDPESAVERARIAPH</sequence>
<accession>A0ABY6G8H2</accession>
<dbReference type="EMBL" id="CP106881">
    <property type="protein sequence ID" value="UYG51361.1"/>
    <property type="molecule type" value="Genomic_DNA"/>
</dbReference>
<proteinExistence type="predicted"/>
<name>A0ABY6G8H2_9BURK</name>
<feature type="region of interest" description="Disordered" evidence="1">
    <location>
        <begin position="58"/>
        <end position="103"/>
    </location>
</feature>
<feature type="compositionally biased region" description="Basic and acidic residues" evidence="1">
    <location>
        <begin position="78"/>
        <end position="103"/>
    </location>
</feature>
<evidence type="ECO:0000256" key="1">
    <source>
        <dbReference type="SAM" id="MobiDB-lite"/>
    </source>
</evidence>
<gene>
    <name evidence="2" type="ORF">M9799_15055</name>
</gene>
<organism evidence="2 3">
    <name type="scientific">Comamonas endophytica</name>
    <dbReference type="NCBI Taxonomy" id="2949090"/>
    <lineage>
        <taxon>Bacteria</taxon>
        <taxon>Pseudomonadati</taxon>
        <taxon>Pseudomonadota</taxon>
        <taxon>Betaproteobacteria</taxon>
        <taxon>Burkholderiales</taxon>
        <taxon>Comamonadaceae</taxon>
        <taxon>Comamonas</taxon>
    </lineage>
</organism>
<evidence type="ECO:0000313" key="3">
    <source>
        <dbReference type="Proteomes" id="UP001162800"/>
    </source>
</evidence>